<reference evidence="1" key="1">
    <citation type="submission" date="2020-11" db="EMBL/GenBank/DDBJ databases">
        <title>Adaptations for nitrogen fixation in a non-lichenized fungal sporocarp promotes dispersal by wood-feeding termites.</title>
        <authorList>
            <consortium name="DOE Joint Genome Institute"/>
            <person name="Koch R.A."/>
            <person name="Yoon G."/>
            <person name="Arayal U."/>
            <person name="Lail K."/>
            <person name="Amirebrahimi M."/>
            <person name="Labutti K."/>
            <person name="Lipzen A."/>
            <person name="Riley R."/>
            <person name="Barry K."/>
            <person name="Henrissat B."/>
            <person name="Grigoriev I.V."/>
            <person name="Herr J.R."/>
            <person name="Aime M.C."/>
        </authorList>
    </citation>
    <scope>NUCLEOTIDE SEQUENCE</scope>
    <source>
        <strain evidence="1">MCA 3950</strain>
    </source>
</reference>
<evidence type="ECO:0000313" key="2">
    <source>
        <dbReference type="Proteomes" id="UP000812287"/>
    </source>
</evidence>
<keyword evidence="2" id="KW-1185">Reference proteome</keyword>
<dbReference type="GeneID" id="66106702"/>
<gene>
    <name evidence="1" type="ORF">BT62DRAFT_922489</name>
</gene>
<comment type="caution">
    <text evidence="1">The sequence shown here is derived from an EMBL/GenBank/DDBJ whole genome shotgun (WGS) entry which is preliminary data.</text>
</comment>
<sequence>MGMSELEWHCQKYVRFPDFSLHVRIDNACTKVHLKEVRDIDFPVHKSVDLLLIQNYRGEKELGRMYFLPTWAMNTNLSDFCVASRYHVHRQLAEFVIGPNPTSTCHLAIQKLVSLAYPDTIAHQSLMISPHGDAIPPDPKRRLNSKSYTHSWIYHHCFLSASNDPETIAQTEFTQVWRTVGEMHFHEKHRPGPTSNVNPAVVNDGCLVGSDNNYTRSSDGLVKHTIDTRNIQAPQMAIDWYEEFAWRRTHCIEHVVEWHISTAEKALRVAVSQEVRTESFPFSAAPSSLQARLELSTGDPKVDVGVRRV</sequence>
<accession>A0A9P7VM94</accession>
<name>A0A9P7VM94_9AGAR</name>
<dbReference type="EMBL" id="MU250550">
    <property type="protein sequence ID" value="KAG7442541.1"/>
    <property type="molecule type" value="Genomic_DNA"/>
</dbReference>
<proteinExistence type="predicted"/>
<protein>
    <submittedName>
        <fullName evidence="1">Uncharacterized protein</fullName>
    </submittedName>
</protein>
<dbReference type="RefSeq" id="XP_043036041.1">
    <property type="nucleotide sequence ID" value="XM_043184405.1"/>
</dbReference>
<organism evidence="1 2">
    <name type="scientific">Guyanagaster necrorhizus</name>
    <dbReference type="NCBI Taxonomy" id="856835"/>
    <lineage>
        <taxon>Eukaryota</taxon>
        <taxon>Fungi</taxon>
        <taxon>Dikarya</taxon>
        <taxon>Basidiomycota</taxon>
        <taxon>Agaricomycotina</taxon>
        <taxon>Agaricomycetes</taxon>
        <taxon>Agaricomycetidae</taxon>
        <taxon>Agaricales</taxon>
        <taxon>Marasmiineae</taxon>
        <taxon>Physalacriaceae</taxon>
        <taxon>Guyanagaster</taxon>
    </lineage>
</organism>
<dbReference type="OrthoDB" id="2322499at2759"/>
<dbReference type="Proteomes" id="UP000812287">
    <property type="component" value="Unassembled WGS sequence"/>
</dbReference>
<evidence type="ECO:0000313" key="1">
    <source>
        <dbReference type="EMBL" id="KAG7442541.1"/>
    </source>
</evidence>
<dbReference type="AlphaFoldDB" id="A0A9P7VM94"/>